<comment type="similarity">
    <text evidence="1">Belongs to the short-chain dehydrogenases/reductases (SDR) family.</text>
</comment>
<accession>A0ABP6ZGU4</accession>
<reference evidence="4" key="1">
    <citation type="journal article" date="2019" name="Int. J. Syst. Evol. Microbiol.">
        <title>The Global Catalogue of Microorganisms (GCM) 10K type strain sequencing project: providing services to taxonomists for standard genome sequencing and annotation.</title>
        <authorList>
            <consortium name="The Broad Institute Genomics Platform"/>
            <consortium name="The Broad Institute Genome Sequencing Center for Infectious Disease"/>
            <person name="Wu L."/>
            <person name="Ma J."/>
        </authorList>
    </citation>
    <scope>NUCLEOTIDE SEQUENCE [LARGE SCALE GENOMIC DNA]</scope>
    <source>
        <strain evidence="4">JCM 16929</strain>
    </source>
</reference>
<dbReference type="PANTHER" id="PTHR43669">
    <property type="entry name" value="5-KETO-D-GLUCONATE 5-REDUCTASE"/>
    <property type="match status" value="1"/>
</dbReference>
<gene>
    <name evidence="3" type="ORF">GCM10022236_07440</name>
</gene>
<dbReference type="PANTHER" id="PTHR43669:SF3">
    <property type="entry name" value="ALCOHOL DEHYDROGENASE, PUTATIVE (AFU_ORTHOLOGUE AFUA_3G03445)-RELATED"/>
    <property type="match status" value="1"/>
</dbReference>
<dbReference type="SUPFAM" id="SSF51735">
    <property type="entry name" value="NAD(P)-binding Rossmann-fold domains"/>
    <property type="match status" value="1"/>
</dbReference>
<dbReference type="RefSeq" id="WP_344801736.1">
    <property type="nucleotide sequence ID" value="NZ_BAABAB010000005.1"/>
</dbReference>
<evidence type="ECO:0000313" key="3">
    <source>
        <dbReference type="EMBL" id="GAA3608183.1"/>
    </source>
</evidence>
<evidence type="ECO:0000256" key="2">
    <source>
        <dbReference type="ARBA" id="ARBA00023002"/>
    </source>
</evidence>
<proteinExistence type="inferred from homology"/>
<dbReference type="PRINTS" id="PR00081">
    <property type="entry name" value="GDHRDH"/>
</dbReference>
<dbReference type="InterPro" id="IPR036291">
    <property type="entry name" value="NAD(P)-bd_dom_sf"/>
</dbReference>
<dbReference type="CDD" id="cd05233">
    <property type="entry name" value="SDR_c"/>
    <property type="match status" value="1"/>
</dbReference>
<dbReference type="Pfam" id="PF13561">
    <property type="entry name" value="adh_short_C2"/>
    <property type="match status" value="1"/>
</dbReference>
<keyword evidence="4" id="KW-1185">Reference proteome</keyword>
<name>A0ABP6ZGU4_9ACTN</name>
<evidence type="ECO:0000313" key="4">
    <source>
        <dbReference type="Proteomes" id="UP001501490"/>
    </source>
</evidence>
<dbReference type="Gene3D" id="3.40.50.720">
    <property type="entry name" value="NAD(P)-binding Rossmann-like Domain"/>
    <property type="match status" value="1"/>
</dbReference>
<evidence type="ECO:0000256" key="1">
    <source>
        <dbReference type="ARBA" id="ARBA00006484"/>
    </source>
</evidence>
<organism evidence="3 4">
    <name type="scientific">Microlunatus ginsengisoli</name>
    <dbReference type="NCBI Taxonomy" id="363863"/>
    <lineage>
        <taxon>Bacteria</taxon>
        <taxon>Bacillati</taxon>
        <taxon>Actinomycetota</taxon>
        <taxon>Actinomycetes</taxon>
        <taxon>Propionibacteriales</taxon>
        <taxon>Propionibacteriaceae</taxon>
        <taxon>Microlunatus</taxon>
    </lineage>
</organism>
<dbReference type="EMBL" id="BAABAB010000005">
    <property type="protein sequence ID" value="GAA3608183.1"/>
    <property type="molecule type" value="Genomic_DNA"/>
</dbReference>
<keyword evidence="2" id="KW-0560">Oxidoreductase</keyword>
<dbReference type="Proteomes" id="UP001501490">
    <property type="component" value="Unassembled WGS sequence"/>
</dbReference>
<protein>
    <submittedName>
        <fullName evidence="3">SDR family oxidoreductase</fullName>
    </submittedName>
</protein>
<comment type="caution">
    <text evidence="3">The sequence shown here is derived from an EMBL/GenBank/DDBJ whole genome shotgun (WGS) entry which is preliminary data.</text>
</comment>
<dbReference type="InterPro" id="IPR002347">
    <property type="entry name" value="SDR_fam"/>
</dbReference>
<sequence>MMLEGKTAIVYGGAGSIGGAVARGFAREGARVFLAGRTLESLEVVAEEIRAGGGQAQADVVDALDETAVDAHVARVVATSGGLDISFTAIADNDVQGTPMVEMDVADYLAPIVTNVRSKFITARAAARPMRAQRSGVILYFGGAPNRAPFTDYYIGGVLTAFEAVEAMRRQLASELGRDGIRVVSLRTGGIPESLPADFEGREAIVASMAQDSLLGRTATLADVAAVAAFVASDRAATMTAATVNVSCGALVD</sequence>